<gene>
    <name evidence="1" type="ORF">SDC9_141489</name>
</gene>
<organism evidence="1">
    <name type="scientific">bioreactor metagenome</name>
    <dbReference type="NCBI Taxonomy" id="1076179"/>
    <lineage>
        <taxon>unclassified sequences</taxon>
        <taxon>metagenomes</taxon>
        <taxon>ecological metagenomes</taxon>
    </lineage>
</organism>
<sequence>MYLSAVLPSYSGDAVHVTGISIVTGCEASSSSAPAPSSCSDAEANRTNAVNASGRFSSDLDVPSGTLCSITSDDSSSKEMTSPLTSIASTETGIIPVTMITDNIMAISPLQYLLFLMSVPSISQVVI</sequence>
<name>A0A645E0G0_9ZZZZ</name>
<evidence type="ECO:0000313" key="1">
    <source>
        <dbReference type="EMBL" id="MPM94343.1"/>
    </source>
</evidence>
<reference evidence="1" key="1">
    <citation type="submission" date="2019-08" db="EMBL/GenBank/DDBJ databases">
        <authorList>
            <person name="Kucharzyk K."/>
            <person name="Murdoch R.W."/>
            <person name="Higgins S."/>
            <person name="Loffler F."/>
        </authorList>
    </citation>
    <scope>NUCLEOTIDE SEQUENCE</scope>
</reference>
<dbReference type="EMBL" id="VSSQ01040999">
    <property type="protein sequence ID" value="MPM94343.1"/>
    <property type="molecule type" value="Genomic_DNA"/>
</dbReference>
<dbReference type="AlphaFoldDB" id="A0A645E0G0"/>
<comment type="caution">
    <text evidence="1">The sequence shown here is derived from an EMBL/GenBank/DDBJ whole genome shotgun (WGS) entry which is preliminary data.</text>
</comment>
<proteinExistence type="predicted"/>
<protein>
    <submittedName>
        <fullName evidence="1">Uncharacterized protein</fullName>
    </submittedName>
</protein>
<accession>A0A645E0G0</accession>